<dbReference type="Gene3D" id="2.40.50.100">
    <property type="match status" value="1"/>
</dbReference>
<dbReference type="AlphaFoldDB" id="A0A0S1XC59"/>
<keyword evidence="15" id="KW-0378">Hydrolase</keyword>
<evidence type="ECO:0000256" key="4">
    <source>
        <dbReference type="ARBA" id="ARBA00022505"/>
    </source>
</evidence>
<evidence type="ECO:0000259" key="14">
    <source>
        <dbReference type="PROSITE" id="PS50893"/>
    </source>
</evidence>
<dbReference type="SUPFAM" id="SSF52540">
    <property type="entry name" value="P-loop containing nucleoside triphosphate hydrolases"/>
    <property type="match status" value="1"/>
</dbReference>
<dbReference type="InterPro" id="IPR008995">
    <property type="entry name" value="Mo/tungstate-bd_C_term_dom"/>
</dbReference>
<evidence type="ECO:0000256" key="11">
    <source>
        <dbReference type="ARBA" id="ARBA00039025"/>
    </source>
</evidence>
<comment type="subcellular location">
    <subcellularLocation>
        <location evidence="1">Cell membrane</location>
        <topology evidence="1">Peripheral membrane protein</topology>
    </subcellularLocation>
</comment>
<evidence type="ECO:0000256" key="12">
    <source>
        <dbReference type="ARBA" id="ARBA00041133"/>
    </source>
</evidence>
<dbReference type="InterPro" id="IPR003593">
    <property type="entry name" value="AAA+_ATPase"/>
</dbReference>
<dbReference type="Gene3D" id="3.40.50.300">
    <property type="entry name" value="P-loop containing nucleotide triphosphate hydrolases"/>
    <property type="match status" value="1"/>
</dbReference>
<dbReference type="PANTHER" id="PTHR42781:SF4">
    <property type="entry name" value="SPERMIDINE_PUTRESCINE IMPORT ATP-BINDING PROTEIN POTA"/>
    <property type="match status" value="1"/>
</dbReference>
<dbReference type="PANTHER" id="PTHR42781">
    <property type="entry name" value="SPERMIDINE/PUTRESCINE IMPORT ATP-BINDING PROTEIN POTA"/>
    <property type="match status" value="1"/>
</dbReference>
<dbReference type="FunFam" id="3.40.50.300:FF:000042">
    <property type="entry name" value="Maltose/maltodextrin ABC transporter, ATP-binding protein"/>
    <property type="match status" value="1"/>
</dbReference>
<dbReference type="GO" id="GO:0016887">
    <property type="term" value="F:ATP hydrolysis activity"/>
    <property type="evidence" value="ECO:0007669"/>
    <property type="project" value="InterPro"/>
</dbReference>
<dbReference type="GO" id="GO:0043190">
    <property type="term" value="C:ATP-binding cassette (ABC) transporter complex"/>
    <property type="evidence" value="ECO:0007669"/>
    <property type="project" value="InterPro"/>
</dbReference>
<organism evidence="15 16">
    <name type="scientific">Thermococcus barophilus</name>
    <dbReference type="NCBI Taxonomy" id="55802"/>
    <lineage>
        <taxon>Archaea</taxon>
        <taxon>Methanobacteriati</taxon>
        <taxon>Methanobacteriota</taxon>
        <taxon>Thermococci</taxon>
        <taxon>Thermococcales</taxon>
        <taxon>Thermococcaceae</taxon>
        <taxon>Thermococcus</taxon>
    </lineage>
</organism>
<dbReference type="PROSITE" id="PS50893">
    <property type="entry name" value="ABC_TRANSPORTER_2"/>
    <property type="match status" value="1"/>
</dbReference>
<dbReference type="SMART" id="SM00382">
    <property type="entry name" value="AAA"/>
    <property type="match status" value="1"/>
</dbReference>
<evidence type="ECO:0000256" key="3">
    <source>
        <dbReference type="ARBA" id="ARBA00022475"/>
    </source>
</evidence>
<keyword evidence="8" id="KW-0472">Membrane</keyword>
<evidence type="ECO:0000256" key="5">
    <source>
        <dbReference type="ARBA" id="ARBA00022741"/>
    </source>
</evidence>
<evidence type="ECO:0000256" key="8">
    <source>
        <dbReference type="ARBA" id="ARBA00023136"/>
    </source>
</evidence>
<dbReference type="Pfam" id="PF00005">
    <property type="entry name" value="ABC_tran"/>
    <property type="match status" value="1"/>
</dbReference>
<dbReference type="InterPro" id="IPR013611">
    <property type="entry name" value="Transp-assoc_OB_typ2"/>
</dbReference>
<comment type="catalytic activity">
    <reaction evidence="13">
        <text>tungstate(in) + ATP + H2O = tungstate(out) + ADP + phosphate + H(+)</text>
        <dbReference type="Rhea" id="RHEA:35027"/>
        <dbReference type="ChEBI" id="CHEBI:15377"/>
        <dbReference type="ChEBI" id="CHEBI:15378"/>
        <dbReference type="ChEBI" id="CHEBI:30616"/>
        <dbReference type="ChEBI" id="CHEBI:43474"/>
        <dbReference type="ChEBI" id="CHEBI:46502"/>
        <dbReference type="ChEBI" id="CHEBI:456216"/>
        <dbReference type="EC" id="7.3.2.6"/>
    </reaction>
</comment>
<keyword evidence="7" id="KW-1278">Translocase</keyword>
<dbReference type="STRING" id="55802.TBCH5v1_1407"/>
<comment type="similarity">
    <text evidence="9">Belongs to the ABC transporter superfamily. Sulfate/tungstate importer (TC 3.A.1.6) family.</text>
</comment>
<evidence type="ECO:0000313" key="15">
    <source>
        <dbReference type="EMBL" id="ALM75324.1"/>
    </source>
</evidence>
<dbReference type="InterPro" id="IPR017871">
    <property type="entry name" value="ABC_transporter-like_CS"/>
</dbReference>
<feature type="domain" description="ABC transporter" evidence="14">
    <location>
        <begin position="7"/>
        <end position="237"/>
    </location>
</feature>
<keyword evidence="3" id="KW-1003">Cell membrane</keyword>
<dbReference type="Proteomes" id="UP000066042">
    <property type="component" value="Chromosome"/>
</dbReference>
<reference evidence="15 16" key="1">
    <citation type="journal article" date="2016" name="Genome Announc.">
        <title>Complete genome sequence of the hyperthermophilic and piezophilic archaeon Thermococcus barophilus Ch5, capable of growth at the expense of hydrogenogenesis from carbon monoxide and formate.</title>
        <authorList>
            <person name="Oger P."/>
            <person name="Sokolova T.G."/>
            <person name="Kozhevnikova D.A."/>
            <person name="Taranov E.A."/>
            <person name="Vannier P."/>
            <person name="Lee H.S."/>
            <person name="Kwon K.K."/>
            <person name="Kang S.G."/>
            <person name="Lee J.H."/>
            <person name="Bonch-Osmolovskaya E.A."/>
            <person name="Lebedinsky A.V."/>
        </authorList>
    </citation>
    <scope>NUCLEOTIDE SEQUENCE [LARGE SCALE GENOMIC DNA]</scope>
    <source>
        <strain evidence="16">Ch5</strain>
    </source>
</reference>
<dbReference type="InterPro" id="IPR005893">
    <property type="entry name" value="PotA-like"/>
</dbReference>
<dbReference type="InterPro" id="IPR027417">
    <property type="entry name" value="P-loop_NTPase"/>
</dbReference>
<evidence type="ECO:0000256" key="7">
    <source>
        <dbReference type="ARBA" id="ARBA00022967"/>
    </source>
</evidence>
<dbReference type="GO" id="GO:0005524">
    <property type="term" value="F:ATP binding"/>
    <property type="evidence" value="ECO:0007669"/>
    <property type="project" value="UniProtKB-KW"/>
</dbReference>
<dbReference type="SUPFAM" id="SSF50331">
    <property type="entry name" value="MOP-like"/>
    <property type="match status" value="1"/>
</dbReference>
<keyword evidence="4" id="KW-0500">Molybdenum</keyword>
<sequence length="356" mass="40440">MRKLVEVKLENIVKTFGETVALKGIDLHIKHGELFTLLGPSGCGKSTTLRIIAGLDFPDKGRIFFDDQEVTYLSSSERGAVLVFQNYALWPHMTVYDNIAYGLKIKKLPKDEIEKKVRWALQLVKLEGFEDRYPTQLSGGQQQRVAIARAIVVEPKLLLLDEPLSNLDAKLRLEMRSEIRRIQRELGITVLYVTHDQEEAMAISDRIAVMNVGTVEQVGTPREIYEKPKTEFVASFMGKTNVIPAKVVEREGDKVTVEFEHFRLEGVTYTDKSDKVVIVIRPERISLKPIENAVKLEGKVDLIEYYGFFIEVVGMFGETRIIARTISDKDVMSLKPQGPVTFYINKDDILVLPKQL</sequence>
<dbReference type="GO" id="GO:0015417">
    <property type="term" value="F:ABC-type polyamine transporter activity"/>
    <property type="evidence" value="ECO:0007669"/>
    <property type="project" value="InterPro"/>
</dbReference>
<dbReference type="InterPro" id="IPR050093">
    <property type="entry name" value="ABC_SmlMolc_Importer"/>
</dbReference>
<dbReference type="PATRIC" id="fig|55802.8.peg.1385"/>
<keyword evidence="6 15" id="KW-0067">ATP-binding</keyword>
<dbReference type="Pfam" id="PF08402">
    <property type="entry name" value="TOBE_2"/>
    <property type="match status" value="1"/>
</dbReference>
<dbReference type="EC" id="7.3.2.6" evidence="11"/>
<protein>
    <recommendedName>
        <fullName evidence="12">Molybdate/tungstate import ATP-binding protein WtpC</fullName>
        <ecNumber evidence="11">7.3.2.6</ecNumber>
    </recommendedName>
</protein>
<evidence type="ECO:0000256" key="1">
    <source>
        <dbReference type="ARBA" id="ARBA00004202"/>
    </source>
</evidence>
<evidence type="ECO:0000313" key="16">
    <source>
        <dbReference type="Proteomes" id="UP000066042"/>
    </source>
</evidence>
<evidence type="ECO:0000256" key="6">
    <source>
        <dbReference type="ARBA" id="ARBA00022840"/>
    </source>
</evidence>
<dbReference type="InterPro" id="IPR003439">
    <property type="entry name" value="ABC_transporter-like_ATP-bd"/>
</dbReference>
<gene>
    <name evidence="15" type="ORF">TBCH5v1_1407</name>
</gene>
<dbReference type="GO" id="GO:1901238">
    <property type="term" value="F:ABC-type tungstate transporter activity"/>
    <property type="evidence" value="ECO:0007669"/>
    <property type="project" value="UniProtKB-EC"/>
</dbReference>
<accession>A0A0S1XC59</accession>
<dbReference type="PROSITE" id="PS00211">
    <property type="entry name" value="ABC_TRANSPORTER_1"/>
    <property type="match status" value="1"/>
</dbReference>
<dbReference type="EMBL" id="CP013050">
    <property type="protein sequence ID" value="ALM75324.1"/>
    <property type="molecule type" value="Genomic_DNA"/>
</dbReference>
<dbReference type="Gene3D" id="2.40.50.140">
    <property type="entry name" value="Nucleic acid-binding proteins"/>
    <property type="match status" value="1"/>
</dbReference>
<evidence type="ECO:0000256" key="10">
    <source>
        <dbReference type="ARBA" id="ARBA00038781"/>
    </source>
</evidence>
<keyword evidence="2" id="KW-0813">Transport</keyword>
<name>A0A0S1XC59_THEBA</name>
<evidence type="ECO:0000256" key="13">
    <source>
        <dbReference type="ARBA" id="ARBA00047936"/>
    </source>
</evidence>
<evidence type="ECO:0000256" key="9">
    <source>
        <dbReference type="ARBA" id="ARBA00038307"/>
    </source>
</evidence>
<comment type="subunit">
    <text evidence="10">The complex is composed of two ATP-binding proteins (WtpC), two transmembrane proteins (WtpB) and a solute-binding protein (WtpA).</text>
</comment>
<evidence type="ECO:0000256" key="2">
    <source>
        <dbReference type="ARBA" id="ARBA00022448"/>
    </source>
</evidence>
<dbReference type="NCBIfam" id="TIGR01187">
    <property type="entry name" value="potA"/>
    <property type="match status" value="1"/>
</dbReference>
<dbReference type="InterPro" id="IPR012340">
    <property type="entry name" value="NA-bd_OB-fold"/>
</dbReference>
<proteinExistence type="inferred from homology"/>
<keyword evidence="5" id="KW-0547">Nucleotide-binding</keyword>